<comment type="caution">
    <text evidence="2">The sequence shown here is derived from an EMBL/GenBank/DDBJ whole genome shotgun (WGS) entry which is preliminary data.</text>
</comment>
<sequence length="244" mass="27277">MEMIMGLGIALPVVSTTAIGTVTGVAQGVAEQRRQNEDSSNQSRMLKFHLDVHLDARTSRSKSPAAKLANRIVTLRDDKLWLEPQDHETGQPADEKSHPFTGFYVAYPDSDRPYTRGLVSTISRDPPVLNWVYIDKDTLELKYASRSGSIAHHVGSFDWTAEDAVNEESAVTFEEWEGFVAIFEGEGKGWALYFDIDDDGLKKVKNGRKSCEVSLRRRLLGSQDLNKWGLKEEGNIGFKATKEV</sequence>
<proteinExistence type="predicted"/>
<dbReference type="PANTHER" id="PTHR38049:SF1">
    <property type="entry name" value="PROTEIN KINASE DOMAIN-CONTAINING PROTEIN"/>
    <property type="match status" value="1"/>
</dbReference>
<dbReference type="PANTHER" id="PTHR38049">
    <property type="entry name" value="RICIN B LECTIN DOMAIN-CONTAINING PROTEIN"/>
    <property type="match status" value="1"/>
</dbReference>
<dbReference type="AlphaFoldDB" id="A0AB34KCS3"/>
<evidence type="ECO:0000256" key="1">
    <source>
        <dbReference type="SAM" id="SignalP"/>
    </source>
</evidence>
<accession>A0AB34KCS3</accession>
<feature type="chain" id="PRO_5044201976" evidence="1">
    <location>
        <begin position="19"/>
        <end position="244"/>
    </location>
</feature>
<evidence type="ECO:0000313" key="2">
    <source>
        <dbReference type="EMBL" id="KAL1582912.1"/>
    </source>
</evidence>
<feature type="signal peptide" evidence="1">
    <location>
        <begin position="1"/>
        <end position="18"/>
    </location>
</feature>
<dbReference type="EMBL" id="JAAQHG020000042">
    <property type="protein sequence ID" value="KAL1582912.1"/>
    <property type="molecule type" value="Genomic_DNA"/>
</dbReference>
<name>A0AB34KCS3_9PEZI</name>
<keyword evidence="1" id="KW-0732">Signal</keyword>
<dbReference type="RefSeq" id="XP_069226019.1">
    <property type="nucleotide sequence ID" value="XM_069376999.1"/>
</dbReference>
<dbReference type="Proteomes" id="UP000803884">
    <property type="component" value="Unassembled WGS sequence"/>
</dbReference>
<protein>
    <submittedName>
        <fullName evidence="2">Uncharacterized protein</fullName>
    </submittedName>
</protein>
<organism evidence="2 3">
    <name type="scientific">Cladosporium halotolerans</name>
    <dbReference type="NCBI Taxonomy" id="1052096"/>
    <lineage>
        <taxon>Eukaryota</taxon>
        <taxon>Fungi</taxon>
        <taxon>Dikarya</taxon>
        <taxon>Ascomycota</taxon>
        <taxon>Pezizomycotina</taxon>
        <taxon>Dothideomycetes</taxon>
        <taxon>Dothideomycetidae</taxon>
        <taxon>Cladosporiales</taxon>
        <taxon>Cladosporiaceae</taxon>
        <taxon>Cladosporium</taxon>
    </lineage>
</organism>
<reference evidence="2 3" key="1">
    <citation type="journal article" date="2020" name="Microbiol. Resour. Announc.">
        <title>Draft Genome Sequence of a Cladosporium Species Isolated from the Mesophotic Ascidian Didemnum maculosum.</title>
        <authorList>
            <person name="Gioti A."/>
            <person name="Siaperas R."/>
            <person name="Nikolaivits E."/>
            <person name="Le Goff G."/>
            <person name="Ouazzani J."/>
            <person name="Kotoulas G."/>
            <person name="Topakas E."/>
        </authorList>
    </citation>
    <scope>NUCLEOTIDE SEQUENCE [LARGE SCALE GENOMIC DNA]</scope>
    <source>
        <strain evidence="2 3">TM138-S3</strain>
    </source>
</reference>
<keyword evidence="3" id="KW-1185">Reference proteome</keyword>
<gene>
    <name evidence="2" type="ORF">WHR41_08395</name>
</gene>
<dbReference type="GeneID" id="96009837"/>
<evidence type="ECO:0000313" key="3">
    <source>
        <dbReference type="Proteomes" id="UP000803884"/>
    </source>
</evidence>